<protein>
    <recommendedName>
        <fullName evidence="2">Tudor domain-containing protein</fullName>
    </recommendedName>
</protein>
<reference evidence="1" key="1">
    <citation type="journal article" date="2011" name="Proc. Natl. Acad. Sci. U.S.A.">
        <title>The genome of the fire ant Solenopsis invicta.</title>
        <authorList>
            <person name="Wurm Y."/>
            <person name="Wang J."/>
            <person name="Riba-Grognuz O."/>
            <person name="Corona M."/>
            <person name="Nygaard S."/>
            <person name="Hunt B.G."/>
            <person name="Ingram K.K."/>
            <person name="Falquet L."/>
            <person name="Nipitwattanaphon M."/>
            <person name="Gotzek D."/>
            <person name="Dijkstra M.B."/>
            <person name="Oettler J."/>
            <person name="Comtesse F."/>
            <person name="Shih C.J."/>
            <person name="Wu W.J."/>
            <person name="Yang C.C."/>
            <person name="Thomas J."/>
            <person name="Beaudoing E."/>
            <person name="Pradervand S."/>
            <person name="Flegel V."/>
            <person name="Cook E.D."/>
            <person name="Fabbretti R."/>
            <person name="Stockinger H."/>
            <person name="Long L."/>
            <person name="Farmerie W.G."/>
            <person name="Oakey J."/>
            <person name="Boomsma J.J."/>
            <person name="Pamilo P."/>
            <person name="Yi S.V."/>
            <person name="Heinze J."/>
            <person name="Goodisman M.A."/>
            <person name="Farinelli L."/>
            <person name="Harshman K."/>
            <person name="Hulo N."/>
            <person name="Cerutti L."/>
            <person name="Xenarios I."/>
            <person name="Shoemaker D."/>
            <person name="Keller L."/>
        </authorList>
    </citation>
    <scope>NUCLEOTIDE SEQUENCE [LARGE SCALE GENOMIC DNA]</scope>
</reference>
<dbReference type="EMBL" id="GL765456">
    <property type="protein sequence ID" value="EFZ16237.1"/>
    <property type="molecule type" value="Genomic_DNA"/>
</dbReference>
<dbReference type="HOGENOM" id="CLU_2747443_0_0_1"/>
<evidence type="ECO:0008006" key="2">
    <source>
        <dbReference type="Google" id="ProtNLM"/>
    </source>
</evidence>
<accession>E9IT66</accession>
<feature type="non-terminal residue" evidence="1">
    <location>
        <position position="1"/>
    </location>
</feature>
<evidence type="ECO:0000313" key="1">
    <source>
        <dbReference type="EMBL" id="EFZ16237.1"/>
    </source>
</evidence>
<feature type="non-terminal residue" evidence="1">
    <location>
        <position position="71"/>
    </location>
</feature>
<name>E9IT66_SOLIN</name>
<proteinExistence type="predicted"/>
<gene>
    <name evidence="1" type="ORF">SINV_04944</name>
</gene>
<dbReference type="AlphaFoldDB" id="E9IT66"/>
<organism>
    <name type="scientific">Solenopsis invicta</name>
    <name type="common">Red imported fire ant</name>
    <name type="synonym">Solenopsis wagneri</name>
    <dbReference type="NCBI Taxonomy" id="13686"/>
    <lineage>
        <taxon>Eukaryota</taxon>
        <taxon>Metazoa</taxon>
        <taxon>Ecdysozoa</taxon>
        <taxon>Arthropoda</taxon>
        <taxon>Hexapoda</taxon>
        <taxon>Insecta</taxon>
        <taxon>Pterygota</taxon>
        <taxon>Neoptera</taxon>
        <taxon>Endopterygota</taxon>
        <taxon>Hymenoptera</taxon>
        <taxon>Apocrita</taxon>
        <taxon>Aculeata</taxon>
        <taxon>Formicoidea</taxon>
        <taxon>Formicidae</taxon>
        <taxon>Myrmicinae</taxon>
        <taxon>Solenopsis</taxon>
    </lineage>
</organism>
<sequence length="71" mass="8447">ADVLHYVESELQSHYKKVKINTKYGRRETYLSLDITRIKSGTEIEFVDYGNMEDCNRQHVTDHIRLQHIPI</sequence>